<dbReference type="InterPro" id="IPR013783">
    <property type="entry name" value="Ig-like_fold"/>
</dbReference>
<dbReference type="CDD" id="cd01177">
    <property type="entry name" value="IPT_NFkappaB"/>
    <property type="match status" value="1"/>
</dbReference>
<dbReference type="SUPFAM" id="SSF49417">
    <property type="entry name" value="p53-like transcription factors"/>
    <property type="match status" value="1"/>
</dbReference>
<evidence type="ECO:0000313" key="4">
    <source>
        <dbReference type="Proteomes" id="UP000440578"/>
    </source>
</evidence>
<dbReference type="GO" id="GO:0034097">
    <property type="term" value="P:response to cytokine"/>
    <property type="evidence" value="ECO:0007669"/>
    <property type="project" value="TreeGrafter"/>
</dbReference>
<dbReference type="PROSITE" id="PS01204">
    <property type="entry name" value="REL_1"/>
    <property type="match status" value="1"/>
</dbReference>
<dbReference type="GO" id="GO:0048935">
    <property type="term" value="P:peripheral nervous system neuron development"/>
    <property type="evidence" value="ECO:0007669"/>
    <property type="project" value="UniProtKB-ARBA"/>
</dbReference>
<feature type="region of interest" description="Disordered" evidence="1">
    <location>
        <begin position="743"/>
        <end position="781"/>
    </location>
</feature>
<feature type="compositionally biased region" description="Pro residues" evidence="1">
    <location>
        <begin position="750"/>
        <end position="759"/>
    </location>
</feature>
<dbReference type="GO" id="GO:0000978">
    <property type="term" value="F:RNA polymerase II cis-regulatory region sequence-specific DNA binding"/>
    <property type="evidence" value="ECO:0007669"/>
    <property type="project" value="TreeGrafter"/>
</dbReference>
<dbReference type="GO" id="GO:0033554">
    <property type="term" value="P:cellular response to stress"/>
    <property type="evidence" value="ECO:0007669"/>
    <property type="project" value="TreeGrafter"/>
</dbReference>
<feature type="region of interest" description="Disordered" evidence="1">
    <location>
        <begin position="411"/>
        <end position="436"/>
    </location>
</feature>
<keyword evidence="4" id="KW-1185">Reference proteome</keyword>
<dbReference type="GO" id="GO:0038061">
    <property type="term" value="P:non-canonical NF-kappaB signal transduction"/>
    <property type="evidence" value="ECO:0007669"/>
    <property type="project" value="TreeGrafter"/>
</dbReference>
<dbReference type="InterPro" id="IPR000451">
    <property type="entry name" value="NFkB/Dor"/>
</dbReference>
<reference evidence="3 4" key="1">
    <citation type="submission" date="2019-07" db="EMBL/GenBank/DDBJ databases">
        <title>Draft genome assembly of a fouling barnacle, Amphibalanus amphitrite (Darwin, 1854): The first reference genome for Thecostraca.</title>
        <authorList>
            <person name="Kim W."/>
        </authorList>
    </citation>
    <scope>NUCLEOTIDE SEQUENCE [LARGE SCALE GENOMIC DNA]</scope>
    <source>
        <strain evidence="3">SNU_AA5</strain>
        <tissue evidence="3">Soma without cirri and trophi</tissue>
    </source>
</reference>
<dbReference type="PANTHER" id="PTHR24169:SF25">
    <property type="entry name" value="DORSAL-RELATED IMMUNITY FACTOR DIF-RELATED"/>
    <property type="match status" value="1"/>
</dbReference>
<gene>
    <name evidence="3" type="primary">dl_0</name>
    <name evidence="3" type="ORF">FJT64_000036</name>
</gene>
<dbReference type="InterPro" id="IPR033926">
    <property type="entry name" value="IPT_NFkappaB"/>
</dbReference>
<comment type="caution">
    <text evidence="3">The sequence shown here is derived from an EMBL/GenBank/DDBJ whole genome shotgun (WGS) entry which is preliminary data.</text>
</comment>
<dbReference type="PRINTS" id="PR00057">
    <property type="entry name" value="NFKBTNSCPFCT"/>
</dbReference>
<dbReference type="InterPro" id="IPR002909">
    <property type="entry name" value="IPT_dom"/>
</dbReference>
<evidence type="ECO:0000313" key="3">
    <source>
        <dbReference type="EMBL" id="KAF0314765.1"/>
    </source>
</evidence>
<evidence type="ECO:0000259" key="2">
    <source>
        <dbReference type="PROSITE" id="PS50254"/>
    </source>
</evidence>
<evidence type="ECO:0000256" key="1">
    <source>
        <dbReference type="SAM" id="MobiDB-lite"/>
    </source>
</evidence>
<dbReference type="Proteomes" id="UP000440578">
    <property type="component" value="Unassembled WGS sequence"/>
</dbReference>
<dbReference type="PANTHER" id="PTHR24169">
    <property type="entry name" value="NUCLEAR FACTOR NF-KAPPA-B PROTEIN"/>
    <property type="match status" value="1"/>
</dbReference>
<dbReference type="SMART" id="SM00429">
    <property type="entry name" value="IPT"/>
    <property type="match status" value="1"/>
</dbReference>
<name>A0A6A4X6E2_AMPAM</name>
<dbReference type="InterPro" id="IPR032397">
    <property type="entry name" value="RHD_dimer"/>
</dbReference>
<dbReference type="GO" id="GO:0007249">
    <property type="term" value="P:canonical NF-kappaB signal transduction"/>
    <property type="evidence" value="ECO:0007669"/>
    <property type="project" value="UniProtKB-ARBA"/>
</dbReference>
<dbReference type="OrthoDB" id="7881762at2759"/>
<dbReference type="InterPro" id="IPR037059">
    <property type="entry name" value="RHD_DNA_bind_dom_sf"/>
</dbReference>
<sequence length="800" mass="86320">MNELLIECLTIAAYPGATMESAPPDGPRNGNLNISDVLDVIQTDLDYADTNMAGYAPAGPVPRPDEFDPLIRARRQAEVEITEQPASKALRFRYECEGRSAGSIPGANSTADNKTFPSVRVVGYQGPAVVVVSCVTKDPPYRPHPHNLVGKDGCKKGVCTVNLNVETMSVTFQNLGIQCVKKKDVEESLRLRESIRVDPFQTGFDHRLQPTTIDLNAVRLCFQVFVEGHKRDQYVVPLKPVISDAIYDKKSMCDLVIYKMSDCSASVAGGKDIILLCDKVTKDDIEVRFFEVRDNRLYWEAFGEFLPADVHKQVAICFKTPRYASLELESPVRAQIQLRRPSDKQCSEARPFTFTPLDSGRPFWSYKRAKTHVSLFHRLLSWETGDEPSAKRGASADGRRSAELTSAVLGDLPAPAPAAPAAAPAEVQPPLPPKRLHRVKRDTDCADYALPMPGQSRVEAPTKAEILLRRYTAPSPGGETSPGRGLLAADFNNGNYERVEQMALYAGVAPMASASEFDEANGIEEKKRKMARNSGRLQQYLADNLGSDQGPSVGRPFGDLGARPKVKAAAKRMKQIKPEPVDAPAASDPVFVPSSAGRGPTAAGGAAIVSPSGMSGGGIVQQTQYIRPGGAAGAEPIKAEYLYPVPGGPQYQGYRSPQHPAATPPPPPGAVSPGPPPPPPPAGQHQLFDMDAQRPVTSAANIELDLSQLNSADLNLLSFPSDLDANQQAIEGHLSSNLSQSLSFLEEGDAPPPPPPPPAAVAVAPRPEPAGQDEPQDVQMDSFTRNTISELEFLNQLSKR</sequence>
<dbReference type="SUPFAM" id="SSF81296">
    <property type="entry name" value="E set domains"/>
    <property type="match status" value="1"/>
</dbReference>
<proteinExistence type="predicted"/>
<feature type="compositionally biased region" description="Pro residues" evidence="1">
    <location>
        <begin position="662"/>
        <end position="682"/>
    </location>
</feature>
<dbReference type="GO" id="GO:0002225">
    <property type="term" value="P:positive regulation of antimicrobial peptide production"/>
    <property type="evidence" value="ECO:0007669"/>
    <property type="project" value="UniProtKB-ARBA"/>
</dbReference>
<dbReference type="GO" id="GO:0005737">
    <property type="term" value="C:cytoplasm"/>
    <property type="evidence" value="ECO:0007669"/>
    <property type="project" value="InterPro"/>
</dbReference>
<accession>A0A6A4X6E2</accession>
<feature type="region of interest" description="Disordered" evidence="1">
    <location>
        <begin position="648"/>
        <end position="696"/>
    </location>
</feature>
<dbReference type="Gene3D" id="2.60.40.340">
    <property type="entry name" value="Rel homology domain (RHD), DNA-binding domain"/>
    <property type="match status" value="1"/>
</dbReference>
<dbReference type="AlphaFoldDB" id="A0A6A4X6E2"/>
<dbReference type="PROSITE" id="PS50254">
    <property type="entry name" value="REL_2"/>
    <property type="match status" value="1"/>
</dbReference>
<dbReference type="GO" id="GO:0008063">
    <property type="term" value="P:Toll signaling pathway"/>
    <property type="evidence" value="ECO:0007669"/>
    <property type="project" value="UniProtKB-ARBA"/>
</dbReference>
<dbReference type="GO" id="GO:0035206">
    <property type="term" value="P:regulation of hemocyte proliferation"/>
    <property type="evidence" value="ECO:0007669"/>
    <property type="project" value="UniProtKB-ARBA"/>
</dbReference>
<dbReference type="GO" id="GO:0000981">
    <property type="term" value="F:DNA-binding transcription factor activity, RNA polymerase II-specific"/>
    <property type="evidence" value="ECO:0007669"/>
    <property type="project" value="TreeGrafter"/>
</dbReference>
<dbReference type="Pfam" id="PF16179">
    <property type="entry name" value="RHD_dimer"/>
    <property type="match status" value="1"/>
</dbReference>
<dbReference type="InterPro" id="IPR014756">
    <property type="entry name" value="Ig_E-set"/>
</dbReference>
<dbReference type="InterPro" id="IPR008967">
    <property type="entry name" value="p53-like_TF_DNA-bd_sf"/>
</dbReference>
<dbReference type="GO" id="GO:0045087">
    <property type="term" value="P:innate immune response"/>
    <property type="evidence" value="ECO:0007669"/>
    <property type="project" value="TreeGrafter"/>
</dbReference>
<dbReference type="FunFam" id="2.60.40.10:FF:000046">
    <property type="entry name" value="Nuclear factor NF-kappa-B p105 subunit"/>
    <property type="match status" value="1"/>
</dbReference>
<dbReference type="GO" id="GO:0005654">
    <property type="term" value="C:nucleoplasm"/>
    <property type="evidence" value="ECO:0007669"/>
    <property type="project" value="UniProtKB-ARBA"/>
</dbReference>
<dbReference type="Pfam" id="PF00554">
    <property type="entry name" value="RHD_DNA_bind"/>
    <property type="match status" value="1"/>
</dbReference>
<feature type="domain" description="RHD" evidence="2">
    <location>
        <begin position="74"/>
        <end position="253"/>
    </location>
</feature>
<dbReference type="GO" id="GO:0045944">
    <property type="term" value="P:positive regulation of transcription by RNA polymerase II"/>
    <property type="evidence" value="ECO:0007669"/>
    <property type="project" value="TreeGrafter"/>
</dbReference>
<dbReference type="InterPro" id="IPR030492">
    <property type="entry name" value="RHD_CS"/>
</dbReference>
<organism evidence="3 4">
    <name type="scientific">Amphibalanus amphitrite</name>
    <name type="common">Striped barnacle</name>
    <name type="synonym">Balanus amphitrite</name>
    <dbReference type="NCBI Taxonomy" id="1232801"/>
    <lineage>
        <taxon>Eukaryota</taxon>
        <taxon>Metazoa</taxon>
        <taxon>Ecdysozoa</taxon>
        <taxon>Arthropoda</taxon>
        <taxon>Crustacea</taxon>
        <taxon>Multicrustacea</taxon>
        <taxon>Cirripedia</taxon>
        <taxon>Thoracica</taxon>
        <taxon>Thoracicalcarea</taxon>
        <taxon>Balanomorpha</taxon>
        <taxon>Balanoidea</taxon>
        <taxon>Balanidae</taxon>
        <taxon>Amphibalaninae</taxon>
        <taxon>Amphibalanus</taxon>
    </lineage>
</organism>
<dbReference type="InterPro" id="IPR011539">
    <property type="entry name" value="RHD_DNA_bind_dom"/>
</dbReference>
<dbReference type="Gene3D" id="2.60.40.10">
    <property type="entry name" value="Immunoglobulins"/>
    <property type="match status" value="1"/>
</dbReference>
<dbReference type="FunFam" id="2.60.40.340:FF:000006">
    <property type="entry name" value="Dorsal isoform 1-B"/>
    <property type="match status" value="1"/>
</dbReference>
<dbReference type="EMBL" id="VIIS01000001">
    <property type="protein sequence ID" value="KAF0314765.1"/>
    <property type="molecule type" value="Genomic_DNA"/>
</dbReference>
<protein>
    <submittedName>
        <fullName evidence="3">Embryonic polarity protein dorsal</fullName>
    </submittedName>
</protein>